<proteinExistence type="predicted"/>
<feature type="compositionally biased region" description="Polar residues" evidence="1">
    <location>
        <begin position="345"/>
        <end position="359"/>
    </location>
</feature>
<evidence type="ECO:0000313" key="4">
    <source>
        <dbReference type="Proteomes" id="UP001196413"/>
    </source>
</evidence>
<feature type="region of interest" description="Disordered" evidence="1">
    <location>
        <begin position="234"/>
        <end position="255"/>
    </location>
</feature>
<protein>
    <submittedName>
        <fullName evidence="3">Uncharacterized protein</fullName>
    </submittedName>
</protein>
<name>A0AAD5LWB8_PARTN</name>
<organism evidence="3 4">
    <name type="scientific">Parelaphostrongylus tenuis</name>
    <name type="common">Meningeal worm</name>
    <dbReference type="NCBI Taxonomy" id="148309"/>
    <lineage>
        <taxon>Eukaryota</taxon>
        <taxon>Metazoa</taxon>
        <taxon>Ecdysozoa</taxon>
        <taxon>Nematoda</taxon>
        <taxon>Chromadorea</taxon>
        <taxon>Rhabditida</taxon>
        <taxon>Rhabditina</taxon>
        <taxon>Rhabditomorpha</taxon>
        <taxon>Strongyloidea</taxon>
        <taxon>Metastrongylidae</taxon>
        <taxon>Parelaphostrongylus</taxon>
    </lineage>
</organism>
<feature type="region of interest" description="Disordered" evidence="1">
    <location>
        <begin position="308"/>
        <end position="359"/>
    </location>
</feature>
<dbReference type="PANTHER" id="PTHR36694">
    <property type="entry name" value="PASIFLORA 1, ISOFORM A-RELATED"/>
    <property type="match status" value="1"/>
</dbReference>
<gene>
    <name evidence="3" type="ORF">KIN20_002794</name>
</gene>
<feature type="transmembrane region" description="Helical" evidence="2">
    <location>
        <begin position="113"/>
        <end position="137"/>
    </location>
</feature>
<comment type="caution">
    <text evidence="3">The sequence shown here is derived from an EMBL/GenBank/DDBJ whole genome shotgun (WGS) entry which is preliminary data.</text>
</comment>
<feature type="transmembrane region" description="Helical" evidence="2">
    <location>
        <begin position="80"/>
        <end position="107"/>
    </location>
</feature>
<evidence type="ECO:0000256" key="1">
    <source>
        <dbReference type="SAM" id="MobiDB-lite"/>
    </source>
</evidence>
<accession>A0AAD5LWB8</accession>
<reference evidence="3" key="1">
    <citation type="submission" date="2021-06" db="EMBL/GenBank/DDBJ databases">
        <title>Parelaphostrongylus tenuis whole genome reference sequence.</title>
        <authorList>
            <person name="Garwood T.J."/>
            <person name="Larsen P.A."/>
            <person name="Fountain-Jones N.M."/>
            <person name="Garbe J.R."/>
            <person name="Macchietto M.G."/>
            <person name="Kania S.A."/>
            <person name="Gerhold R.W."/>
            <person name="Richards J.E."/>
            <person name="Wolf T.M."/>
        </authorList>
    </citation>
    <scope>NUCLEOTIDE SEQUENCE</scope>
    <source>
        <strain evidence="3">MNPRO001-30</strain>
        <tissue evidence="3">Meninges</tissue>
    </source>
</reference>
<dbReference type="Proteomes" id="UP001196413">
    <property type="component" value="Unassembled WGS sequence"/>
</dbReference>
<dbReference type="EMBL" id="JAHQIW010000364">
    <property type="protein sequence ID" value="KAJ1347670.1"/>
    <property type="molecule type" value="Genomic_DNA"/>
</dbReference>
<dbReference type="AlphaFoldDB" id="A0AAD5LWB8"/>
<feature type="transmembrane region" description="Helical" evidence="2">
    <location>
        <begin position="12"/>
        <end position="32"/>
    </location>
</feature>
<keyword evidence="2" id="KW-1133">Transmembrane helix</keyword>
<keyword evidence="2" id="KW-0812">Transmembrane</keyword>
<keyword evidence="2" id="KW-0472">Membrane</keyword>
<keyword evidence="4" id="KW-1185">Reference proteome</keyword>
<sequence>MADPLICLRNSTIGIAVWNIIYSVIQMAVMGWQTKEVRDRQWEYEGRELPATGGIDAYQARFPGLYALYTETPERRRINALFVIVLVTLFLAFVHFFMSFSLLYGAVKYNKNFIWPWIFSAAPIIVMSTAYAVLWWSGDVFNEQLTMSVAEFVMSLAINGICVVIVIFFYWRLTGKLTSDKPAKTQHRPNILSTQYKEAPFLSTPYKRTALRCTPPPSNIPVWREEWPTIPDPPLQRKLRRRDRRSRSDPKITSIRRIGDDGSLDFFAPEPYDVQFPWKIEKLKREQKNEVRPHSAAEDIERLYYSKYPDELPGIPHGMRSSLRRERKGGRSPDRVTFSPAEPQMNYTTPQGSSKSSLV</sequence>
<feature type="transmembrane region" description="Helical" evidence="2">
    <location>
        <begin position="149"/>
        <end position="171"/>
    </location>
</feature>
<evidence type="ECO:0000313" key="3">
    <source>
        <dbReference type="EMBL" id="KAJ1347670.1"/>
    </source>
</evidence>
<evidence type="ECO:0000256" key="2">
    <source>
        <dbReference type="SAM" id="Phobius"/>
    </source>
</evidence>
<dbReference type="PANTHER" id="PTHR36694:SF8">
    <property type="entry name" value="MARVEL DOMAIN-CONTAINING PROTEIN"/>
    <property type="match status" value="1"/>
</dbReference>